<comment type="similarity">
    <text evidence="3">Belongs to the class-II pyridoxal-phosphate-dependent aminotransferase family. BioF subfamily.</text>
</comment>
<comment type="pathway">
    <text evidence="2">Cofactor biosynthesis; biotin biosynthesis.</text>
</comment>
<protein>
    <recommendedName>
        <fullName evidence="5">8-amino-7-oxononanoate synthase</fullName>
        <ecNumber evidence="5">2.3.1.47</ecNumber>
    </recommendedName>
    <alternativeName>
        <fullName evidence="9">7-keto-8-amino-pelargonic acid synthase</fullName>
    </alternativeName>
    <alternativeName>
        <fullName evidence="10">8-amino-7-ketopelargonate synthase</fullName>
    </alternativeName>
</protein>
<dbReference type="RefSeq" id="WP_045984910.1">
    <property type="nucleotide sequence ID" value="NZ_CP063051.1"/>
</dbReference>
<name>A0A837GCW6_9VIBR</name>
<dbReference type="InterPro" id="IPR001917">
    <property type="entry name" value="Aminotrans_II_pyridoxalP_BS"/>
</dbReference>
<organism evidence="14">
    <name type="scientific">Vibrio coralliilyticus</name>
    <dbReference type="NCBI Taxonomy" id="190893"/>
    <lineage>
        <taxon>Bacteria</taxon>
        <taxon>Pseudomonadati</taxon>
        <taxon>Pseudomonadota</taxon>
        <taxon>Gammaproteobacteria</taxon>
        <taxon>Vibrionales</taxon>
        <taxon>Vibrionaceae</taxon>
        <taxon>Vibrio</taxon>
    </lineage>
</organism>
<evidence type="ECO:0000256" key="1">
    <source>
        <dbReference type="ARBA" id="ARBA00001933"/>
    </source>
</evidence>
<dbReference type="InterPro" id="IPR015424">
    <property type="entry name" value="PyrdxlP-dep_Trfase"/>
</dbReference>
<dbReference type="GO" id="GO:0009102">
    <property type="term" value="P:biotin biosynthetic process"/>
    <property type="evidence" value="ECO:0007669"/>
    <property type="project" value="UniProtKB-KW"/>
</dbReference>
<comment type="cofactor">
    <cofactor evidence="1 12">
        <name>pyridoxal 5'-phosphate</name>
        <dbReference type="ChEBI" id="CHEBI:597326"/>
    </cofactor>
</comment>
<feature type="domain" description="Aminotransferase class I/classII large" evidence="13">
    <location>
        <begin position="43"/>
        <end position="373"/>
    </location>
</feature>
<comment type="catalytic activity">
    <reaction evidence="11">
        <text>6-carboxyhexanoyl-[ACP] + L-alanine + H(+) = (8S)-8-amino-7-oxononanoate + holo-[ACP] + CO2</text>
        <dbReference type="Rhea" id="RHEA:42288"/>
        <dbReference type="Rhea" id="RHEA-COMP:9685"/>
        <dbReference type="Rhea" id="RHEA-COMP:9955"/>
        <dbReference type="ChEBI" id="CHEBI:15378"/>
        <dbReference type="ChEBI" id="CHEBI:16526"/>
        <dbReference type="ChEBI" id="CHEBI:57972"/>
        <dbReference type="ChEBI" id="CHEBI:64479"/>
        <dbReference type="ChEBI" id="CHEBI:78846"/>
        <dbReference type="ChEBI" id="CHEBI:149468"/>
        <dbReference type="EC" id="2.3.1.47"/>
    </reaction>
</comment>
<evidence type="ECO:0000256" key="7">
    <source>
        <dbReference type="ARBA" id="ARBA00022756"/>
    </source>
</evidence>
<proteinExistence type="inferred from homology"/>
<dbReference type="Pfam" id="PF00155">
    <property type="entry name" value="Aminotran_1_2"/>
    <property type="match status" value="1"/>
</dbReference>
<evidence type="ECO:0000256" key="10">
    <source>
        <dbReference type="ARBA" id="ARBA00033381"/>
    </source>
</evidence>
<dbReference type="AlphaFoldDB" id="A0A837GCW6"/>
<evidence type="ECO:0000256" key="8">
    <source>
        <dbReference type="ARBA" id="ARBA00022898"/>
    </source>
</evidence>
<dbReference type="EMBL" id="JXXR01000001">
    <property type="protein sequence ID" value="KJY77985.1"/>
    <property type="molecule type" value="Genomic_DNA"/>
</dbReference>
<evidence type="ECO:0000256" key="4">
    <source>
        <dbReference type="ARBA" id="ARBA00011738"/>
    </source>
</evidence>
<dbReference type="GO" id="GO:0030170">
    <property type="term" value="F:pyridoxal phosphate binding"/>
    <property type="evidence" value="ECO:0007669"/>
    <property type="project" value="InterPro"/>
</dbReference>
<dbReference type="InterPro" id="IPR004839">
    <property type="entry name" value="Aminotransferase_I/II_large"/>
</dbReference>
<accession>A0A837GCW6</accession>
<keyword evidence="7" id="KW-0093">Biotin biosynthesis</keyword>
<evidence type="ECO:0000256" key="3">
    <source>
        <dbReference type="ARBA" id="ARBA00010008"/>
    </source>
</evidence>
<dbReference type="PANTHER" id="PTHR13693:SF100">
    <property type="entry name" value="8-AMINO-7-OXONONANOATE SYNTHASE"/>
    <property type="match status" value="1"/>
</dbReference>
<dbReference type="InterPro" id="IPR050087">
    <property type="entry name" value="AON_synthase_class-II"/>
</dbReference>
<evidence type="ECO:0000256" key="9">
    <source>
        <dbReference type="ARBA" id="ARBA00032610"/>
    </source>
</evidence>
<keyword evidence="8 12" id="KW-0663">Pyridoxal phosphate</keyword>
<evidence type="ECO:0000256" key="11">
    <source>
        <dbReference type="ARBA" id="ARBA00047715"/>
    </source>
</evidence>
<comment type="caution">
    <text evidence="14">The sequence shown here is derived from an EMBL/GenBank/DDBJ whole genome shotgun (WGS) entry which is preliminary data.</text>
</comment>
<sequence>MPVFSERIDRALNERKRQGLERSMRMVGAGNSTTLTHGDSLFTNFSSNDYLGLATDKELSNAWQKGLNLYGNGSGASPLVTGYSKAHSDLQAALCDWLGFEQAILFSSGFSANQALLFSLLEKDDLLIQDKLNHASLMEAGMLSPATMKRFHHNDAEHLKVIMKQSALVVTEGVFSMDGDLAPLADIHAVTENKSWLAVDDAHGIGILGSDGRGSCDVANVKPDVLIVTFGKALGLSGAAIMCSKTLGEYLTQFARHHVYSTAMPPSQAYALTHAITMVQTQHWRRDKLSDLQGEYAQHFSSFDGYVETSTPIKPLLIGKSGAALEVANDLKGAGFWLTAIRPPTVPSNSARLRVTLSANHSVKQIKELAKSIEVSMEKVH</sequence>
<evidence type="ECO:0000256" key="12">
    <source>
        <dbReference type="RuleBase" id="RU003693"/>
    </source>
</evidence>
<keyword evidence="6 14" id="KW-0808">Transferase</keyword>
<dbReference type="SUPFAM" id="SSF53383">
    <property type="entry name" value="PLP-dependent transferases"/>
    <property type="match status" value="1"/>
</dbReference>
<dbReference type="EC" id="2.3.1.47" evidence="5"/>
<comment type="subunit">
    <text evidence="4">Homodimer.</text>
</comment>
<evidence type="ECO:0000256" key="5">
    <source>
        <dbReference type="ARBA" id="ARBA00013187"/>
    </source>
</evidence>
<dbReference type="PROSITE" id="PS00599">
    <property type="entry name" value="AA_TRANSFER_CLASS_2"/>
    <property type="match status" value="1"/>
</dbReference>
<evidence type="ECO:0000256" key="2">
    <source>
        <dbReference type="ARBA" id="ARBA00004746"/>
    </source>
</evidence>
<dbReference type="GO" id="GO:0008710">
    <property type="term" value="F:8-amino-7-oxononanoate synthase activity"/>
    <property type="evidence" value="ECO:0007669"/>
    <property type="project" value="UniProtKB-EC"/>
</dbReference>
<dbReference type="PANTHER" id="PTHR13693">
    <property type="entry name" value="CLASS II AMINOTRANSFERASE/8-AMINO-7-OXONONANOATE SYNTHASE"/>
    <property type="match status" value="1"/>
</dbReference>
<gene>
    <name evidence="14" type="ORF">TW71_02860</name>
</gene>
<dbReference type="InterPro" id="IPR015421">
    <property type="entry name" value="PyrdxlP-dep_Trfase_major"/>
</dbReference>
<dbReference type="InterPro" id="IPR015422">
    <property type="entry name" value="PyrdxlP-dep_Trfase_small"/>
</dbReference>
<keyword evidence="14" id="KW-0012">Acyltransferase</keyword>
<evidence type="ECO:0000313" key="14">
    <source>
        <dbReference type="EMBL" id="KJY77985.1"/>
    </source>
</evidence>
<dbReference type="Gene3D" id="3.90.1150.10">
    <property type="entry name" value="Aspartate Aminotransferase, domain 1"/>
    <property type="match status" value="1"/>
</dbReference>
<evidence type="ECO:0000256" key="6">
    <source>
        <dbReference type="ARBA" id="ARBA00022679"/>
    </source>
</evidence>
<evidence type="ECO:0000259" key="13">
    <source>
        <dbReference type="Pfam" id="PF00155"/>
    </source>
</evidence>
<dbReference type="Gene3D" id="3.40.640.10">
    <property type="entry name" value="Type I PLP-dependent aspartate aminotransferase-like (Major domain)"/>
    <property type="match status" value="1"/>
</dbReference>
<reference evidence="14" key="1">
    <citation type="journal article" date="2015" name="BMC Genomics">
        <title>Genome mining reveals unlocked bioactive potential of marine Gram-negative bacteria.</title>
        <authorList>
            <person name="Machado H."/>
            <person name="Sonnenschein E.C."/>
            <person name="Melchiorsen J."/>
            <person name="Gram L."/>
        </authorList>
    </citation>
    <scope>NUCLEOTIDE SEQUENCE</scope>
    <source>
        <strain evidence="14">S2052</strain>
    </source>
</reference>